<keyword evidence="1" id="KW-0677">Repeat</keyword>
<evidence type="ECO:0000313" key="5">
    <source>
        <dbReference type="Proteomes" id="UP000062788"/>
    </source>
</evidence>
<name>A0A103DX83_9BURK</name>
<dbReference type="AlphaFoldDB" id="A0A103DX83"/>
<dbReference type="InterPro" id="IPR011990">
    <property type="entry name" value="TPR-like_helical_dom_sf"/>
</dbReference>
<comment type="caution">
    <text evidence="4">The sequence shown here is derived from an EMBL/GenBank/DDBJ whole genome shotgun (WGS) entry which is preliminary data.</text>
</comment>
<feature type="repeat" description="TPR" evidence="3">
    <location>
        <begin position="142"/>
        <end position="175"/>
    </location>
</feature>
<protein>
    <submittedName>
        <fullName evidence="4">Uncharacterized protein</fullName>
    </submittedName>
</protein>
<dbReference type="InterPro" id="IPR019734">
    <property type="entry name" value="TPR_rpt"/>
</dbReference>
<evidence type="ECO:0000256" key="3">
    <source>
        <dbReference type="PROSITE-ProRule" id="PRU00339"/>
    </source>
</evidence>
<dbReference type="Pfam" id="PF13432">
    <property type="entry name" value="TPR_16"/>
    <property type="match status" value="4"/>
</dbReference>
<dbReference type="Gene3D" id="1.25.40.10">
    <property type="entry name" value="Tetratricopeptide repeat domain"/>
    <property type="match status" value="1"/>
</dbReference>
<evidence type="ECO:0000256" key="2">
    <source>
        <dbReference type="ARBA" id="ARBA00022803"/>
    </source>
</evidence>
<dbReference type="PANTHER" id="PTHR45586">
    <property type="entry name" value="TPR REPEAT-CONTAINING PROTEIN PA4667"/>
    <property type="match status" value="1"/>
</dbReference>
<dbReference type="EMBL" id="LOWA01000055">
    <property type="protein sequence ID" value="KVE24387.1"/>
    <property type="molecule type" value="Genomic_DNA"/>
</dbReference>
<keyword evidence="5" id="KW-1185">Reference proteome</keyword>
<feature type="repeat" description="TPR" evidence="3">
    <location>
        <begin position="210"/>
        <end position="243"/>
    </location>
</feature>
<dbReference type="PANTHER" id="PTHR45586:SF1">
    <property type="entry name" value="LIPOPOLYSACCHARIDE ASSEMBLY PROTEIN B"/>
    <property type="match status" value="1"/>
</dbReference>
<dbReference type="InterPro" id="IPR051012">
    <property type="entry name" value="CellSynth/LPSAsmb/PSIAsmb"/>
</dbReference>
<accession>A0A103DX83</accession>
<evidence type="ECO:0000256" key="1">
    <source>
        <dbReference type="ARBA" id="ARBA00022737"/>
    </source>
</evidence>
<sequence length="612" mass="67002">MSSAAPEAWSAFAEAALAQGDLVTAALLLDSHDAAHAAQPDVVLLASRVLRLRGHYPDARAALERALERHPDHAGLLVERARLACAQRDAQDALDWFERAWAQTGEFAAWAPEWLDLLIQSGRHETALAVAQTHAGRAQDDADAWFWLGYVQQLNQQHAAALNAYHRCAGLAPNRPMLRSNLAALYLDQRDYAAAKTQLDLALKADPGNALAWANLSVLWLKRGDPAAARIAAERALALNPRHAIAWQGYSNALKELQDWTAATEAIERACALEPQHASYRWSLAMLQLVRGDYANGWTHHEARWQGSPELRTVQLNWSAPRLADQDVAGKTVLVWSEQGYGDVLQFARFVPAFAQRVREAGGEVAYCTFPNLLPLVSRSLAGRVEQIAPSLPQAIPPHDYQLPLGSLPLALDVSLDALSGYAPPYLKADAAQTARWRNRCASAGARLKVGLVWSGSRTHQRNAHRSVPPSALARALAGIEQVQAYNLQVEATRAELEAIGRGGLALIDHTKAFKTFDETAAFVSQLDLVITVCTSIAHLAGALNVPTWVLLDVNPHWVWLTDRDDSPWYPSMRLYRQPAFGAWQPVLQRLGRDLRARAAACETAPDAAGTT</sequence>
<dbReference type="SMART" id="SM00028">
    <property type="entry name" value="TPR"/>
    <property type="match status" value="6"/>
</dbReference>
<organism evidence="4 5">
    <name type="scientific">Burkholderia singularis</name>
    <dbReference type="NCBI Taxonomy" id="1503053"/>
    <lineage>
        <taxon>Bacteria</taxon>
        <taxon>Pseudomonadati</taxon>
        <taxon>Pseudomonadota</taxon>
        <taxon>Betaproteobacteria</taxon>
        <taxon>Burkholderiales</taxon>
        <taxon>Burkholderiaceae</taxon>
        <taxon>Burkholderia</taxon>
        <taxon>pseudomallei group</taxon>
    </lineage>
</organism>
<keyword evidence="2 3" id="KW-0802">TPR repeat</keyword>
<dbReference type="Gene3D" id="3.40.50.2000">
    <property type="entry name" value="Glycogen Phosphorylase B"/>
    <property type="match status" value="1"/>
</dbReference>
<dbReference type="Proteomes" id="UP000062788">
    <property type="component" value="Unassembled WGS sequence"/>
</dbReference>
<evidence type="ECO:0000313" key="4">
    <source>
        <dbReference type="EMBL" id="KVE24387.1"/>
    </source>
</evidence>
<dbReference type="SUPFAM" id="SSF53756">
    <property type="entry name" value="UDP-Glycosyltransferase/glycogen phosphorylase"/>
    <property type="match status" value="1"/>
</dbReference>
<proteinExistence type="predicted"/>
<dbReference type="PROSITE" id="PS50005">
    <property type="entry name" value="TPR"/>
    <property type="match status" value="3"/>
</dbReference>
<dbReference type="SUPFAM" id="SSF48452">
    <property type="entry name" value="TPR-like"/>
    <property type="match status" value="2"/>
</dbReference>
<gene>
    <name evidence="4" type="ORF">WS67_01210</name>
</gene>
<feature type="repeat" description="TPR" evidence="3">
    <location>
        <begin position="176"/>
        <end position="209"/>
    </location>
</feature>
<reference evidence="4 5" key="1">
    <citation type="submission" date="2015-11" db="EMBL/GenBank/DDBJ databases">
        <title>Expanding the genomic diversity of Burkholderia species for the development of highly accurate diagnostics.</title>
        <authorList>
            <person name="Sahl J."/>
            <person name="Keim P."/>
            <person name="Wagner D."/>
        </authorList>
    </citation>
    <scope>NUCLEOTIDE SEQUENCE [LARGE SCALE GENOMIC DNA]</scope>
    <source>
        <strain evidence="4 5">TSV85</strain>
    </source>
</reference>